<dbReference type="EMBL" id="CP086136">
    <property type="protein sequence ID" value="UEM08326.1"/>
    <property type="molecule type" value="Genomic_DNA"/>
</dbReference>
<evidence type="ECO:0000256" key="3">
    <source>
        <dbReference type="SAM" id="Phobius"/>
    </source>
</evidence>
<organism evidence="5">
    <name type="scientific">Bradyrhizobium barranii subsp. barranii</name>
    <dbReference type="NCBI Taxonomy" id="2823807"/>
    <lineage>
        <taxon>Bacteria</taxon>
        <taxon>Pseudomonadati</taxon>
        <taxon>Pseudomonadota</taxon>
        <taxon>Alphaproteobacteria</taxon>
        <taxon>Hyphomicrobiales</taxon>
        <taxon>Nitrobacteraceae</taxon>
        <taxon>Bradyrhizobium</taxon>
        <taxon>Bradyrhizobium barranii</taxon>
    </lineage>
</organism>
<feature type="region of interest" description="Disordered" evidence="2">
    <location>
        <begin position="426"/>
        <end position="466"/>
    </location>
</feature>
<feature type="repeat" description="TPR" evidence="1">
    <location>
        <begin position="377"/>
        <end position="410"/>
    </location>
</feature>
<dbReference type="SUPFAM" id="SSF53300">
    <property type="entry name" value="vWA-like"/>
    <property type="match status" value="1"/>
</dbReference>
<evidence type="ECO:0000256" key="2">
    <source>
        <dbReference type="SAM" id="MobiDB-lite"/>
    </source>
</evidence>
<evidence type="ECO:0000259" key="4">
    <source>
        <dbReference type="SMART" id="SM00327"/>
    </source>
</evidence>
<dbReference type="AlphaFoldDB" id="A0A939S2N7"/>
<reference evidence="5" key="1">
    <citation type="submission" date="2021-03" db="EMBL/GenBank/DDBJ databases">
        <title>Whole Genome Sequence of Bradyrhizobium sp. Strain 144S4.</title>
        <authorList>
            <person name="Bromfield E.S.P."/>
            <person name="Cloutier S."/>
        </authorList>
    </citation>
    <scope>NUCLEOTIDE SEQUENCE [LARGE SCALE GENOMIC DNA]</scope>
    <source>
        <strain evidence="5">144S4</strain>
    </source>
</reference>
<evidence type="ECO:0000313" key="7">
    <source>
        <dbReference type="Proteomes" id="UP000664702"/>
    </source>
</evidence>
<evidence type="ECO:0000256" key="1">
    <source>
        <dbReference type="PROSITE-ProRule" id="PRU00339"/>
    </source>
</evidence>
<dbReference type="Gene3D" id="1.25.40.10">
    <property type="entry name" value="Tetratricopeptide repeat domain"/>
    <property type="match status" value="1"/>
</dbReference>
<accession>A0A939S2N7</accession>
<dbReference type="InterPro" id="IPR050768">
    <property type="entry name" value="UPF0353/GerABKA_families"/>
</dbReference>
<sequence length="507" mass="54731">MRDAATMSFHLLRPLWLLALIPLAAVFAVLLRRQDVRAQWGGVIAPHLLTHLIVRPGQGRQINPLYLVASGMLLGIIGLSGLTWRRELPPFVEDKAPLMIALAVGSSMNATDVAPSRLERAKQKIRDLLAARAGARTGLVAFAGTAHLVMPPTDDRSVIEPFLAALEPGLMPADGKNVAGAVALAADALAAEPVPGTVLLVADDLGTADAATVRQAAGRNGLVIFAVSPDTSALLAGADVIRVSIDGSDIVRLERRIETRFQAAQGDAFGMQWRDEGYWLLPPLALLSLLWFRRGTTVAWVLALFIVTHASASRAEETSRFTNLWLTPDQQGRLAFDRGDYAAAKTTFADPMWRGISAYRAYDFLAAAEEFSRVDTLEGKFALGNAQAQNHAYEKALKTYDEVLKAQPGNATAKTNRAIVQAALDAREAKRRKQEQDDPAPPDEKADEMRVDPNQKGGKKITVTPQDVTTAGAAEAWMRQVQTSPADFLKLKFAIQAAAPTQGRASQ</sequence>
<feature type="transmembrane region" description="Helical" evidence="3">
    <location>
        <begin position="12"/>
        <end position="31"/>
    </location>
</feature>
<dbReference type="InterPro" id="IPR002035">
    <property type="entry name" value="VWF_A"/>
</dbReference>
<evidence type="ECO:0000313" key="6">
    <source>
        <dbReference type="EMBL" id="UEM08326.1"/>
    </source>
</evidence>
<dbReference type="Proteomes" id="UP000664702">
    <property type="component" value="Chromosome"/>
</dbReference>
<keyword evidence="3" id="KW-0472">Membrane</keyword>
<dbReference type="PROSITE" id="PS50005">
    <property type="entry name" value="TPR"/>
    <property type="match status" value="1"/>
</dbReference>
<dbReference type="PANTHER" id="PTHR22550:SF14">
    <property type="entry name" value="VWFA DOMAIN-CONTAINING PROTEIN"/>
    <property type="match status" value="1"/>
</dbReference>
<dbReference type="SUPFAM" id="SSF48452">
    <property type="entry name" value="TPR-like"/>
    <property type="match status" value="1"/>
</dbReference>
<keyword evidence="1" id="KW-0802">TPR repeat</keyword>
<dbReference type="InterPro" id="IPR036465">
    <property type="entry name" value="vWFA_dom_sf"/>
</dbReference>
<dbReference type="Gene3D" id="3.40.50.410">
    <property type="entry name" value="von Willebrand factor, type A domain"/>
    <property type="match status" value="1"/>
</dbReference>
<dbReference type="PANTHER" id="PTHR22550">
    <property type="entry name" value="SPORE GERMINATION PROTEIN"/>
    <property type="match status" value="1"/>
</dbReference>
<keyword evidence="3" id="KW-1133">Transmembrane helix</keyword>
<reference evidence="6 7" key="2">
    <citation type="journal article" date="2022" name="Int. J. Syst. Evol. Microbiol.">
        <title>Strains of Bradyrhizobium barranii sp. nov. associated with legumes native to Canada are symbionts of soybeans and belong to different subspecies (subsp. barranii subsp. nov. and subsp. apii subsp. nov.) and symbiovars (sv. glycinearum and sv. septentrionale).</title>
        <authorList>
            <person name="Bromfield E.S.P."/>
            <person name="Cloutier S."/>
            <person name="Wasai-Hara S."/>
            <person name="Minamisawa K."/>
        </authorList>
    </citation>
    <scope>NUCLEOTIDE SEQUENCE [LARGE SCALE GENOMIC DNA]</scope>
    <source>
        <strain evidence="6 7">144S4</strain>
    </source>
</reference>
<gene>
    <name evidence="6" type="ORF">J4G43_026305</name>
    <name evidence="5" type="ORF">J4G43_28305</name>
</gene>
<proteinExistence type="predicted"/>
<dbReference type="KEGG" id="bban:J4G43_026305"/>
<dbReference type="Pfam" id="PF13519">
    <property type="entry name" value="VWA_2"/>
    <property type="match status" value="1"/>
</dbReference>
<dbReference type="RefSeq" id="WP_208086757.1">
    <property type="nucleotide sequence ID" value="NZ_CP086136.1"/>
</dbReference>
<keyword evidence="3" id="KW-0812">Transmembrane</keyword>
<dbReference type="InterPro" id="IPR019734">
    <property type="entry name" value="TPR_rpt"/>
</dbReference>
<dbReference type="InterPro" id="IPR011990">
    <property type="entry name" value="TPR-like_helical_dom_sf"/>
</dbReference>
<feature type="domain" description="VWFA" evidence="4">
    <location>
        <begin position="95"/>
        <end position="255"/>
    </location>
</feature>
<dbReference type="EMBL" id="JAGEMI010000001">
    <property type="protein sequence ID" value="MBO1864684.1"/>
    <property type="molecule type" value="Genomic_DNA"/>
</dbReference>
<feature type="compositionally biased region" description="Basic and acidic residues" evidence="2">
    <location>
        <begin position="442"/>
        <end position="453"/>
    </location>
</feature>
<dbReference type="SMART" id="SM00327">
    <property type="entry name" value="VWA"/>
    <property type="match status" value="1"/>
</dbReference>
<protein>
    <submittedName>
        <fullName evidence="5">VWA domain-containing protein</fullName>
    </submittedName>
</protein>
<name>A0A939S2N7_9BRAD</name>
<feature type="transmembrane region" description="Helical" evidence="3">
    <location>
        <begin position="65"/>
        <end position="84"/>
    </location>
</feature>
<evidence type="ECO:0000313" key="5">
    <source>
        <dbReference type="EMBL" id="MBO1864684.1"/>
    </source>
</evidence>